<proteinExistence type="predicted"/>
<evidence type="ECO:0000313" key="2">
    <source>
        <dbReference type="EMBL" id="QDU46361.1"/>
    </source>
</evidence>
<reference evidence="2 3" key="1">
    <citation type="submission" date="2019-02" db="EMBL/GenBank/DDBJ databases">
        <title>Deep-cultivation of Planctomycetes and their phenomic and genomic characterization uncovers novel biology.</title>
        <authorList>
            <person name="Wiegand S."/>
            <person name="Jogler M."/>
            <person name="Boedeker C."/>
            <person name="Pinto D."/>
            <person name="Vollmers J."/>
            <person name="Rivas-Marin E."/>
            <person name="Kohn T."/>
            <person name="Peeters S.H."/>
            <person name="Heuer A."/>
            <person name="Rast P."/>
            <person name="Oberbeckmann S."/>
            <person name="Bunk B."/>
            <person name="Jeske O."/>
            <person name="Meyerdierks A."/>
            <person name="Storesund J.E."/>
            <person name="Kallscheuer N."/>
            <person name="Luecker S."/>
            <person name="Lage O.M."/>
            <person name="Pohl T."/>
            <person name="Merkel B.J."/>
            <person name="Hornburger P."/>
            <person name="Mueller R.-W."/>
            <person name="Bruemmer F."/>
            <person name="Labrenz M."/>
            <person name="Spormann A.M."/>
            <person name="Op den Camp H."/>
            <person name="Overmann J."/>
            <person name="Amann R."/>
            <person name="Jetten M.S.M."/>
            <person name="Mascher T."/>
            <person name="Medema M.H."/>
            <person name="Devos D.P."/>
            <person name="Kaster A.-K."/>
            <person name="Ovreas L."/>
            <person name="Rohde M."/>
            <person name="Galperin M.Y."/>
            <person name="Jogler C."/>
        </authorList>
    </citation>
    <scope>NUCLEOTIDE SEQUENCE [LARGE SCALE GENOMIC DNA]</scope>
    <source>
        <strain evidence="2 3">Mal52</strain>
    </source>
</reference>
<dbReference type="AlphaFoldDB" id="A0A517ZV81"/>
<dbReference type="KEGG" id="sdyn:Mal52_48800"/>
<protein>
    <submittedName>
        <fullName evidence="2">Uncharacterized protein</fullName>
    </submittedName>
</protein>
<sequence length="76" mass="8723">MYGSARWERLVYPQVRMHRSQPRRGDRLTPGRETAKQKVEVCDEAGGSARGEGVLQTDVTSLLLRKARMVKRIRNL</sequence>
<organism evidence="2 3">
    <name type="scientific">Symmachiella dynata</name>
    <dbReference type="NCBI Taxonomy" id="2527995"/>
    <lineage>
        <taxon>Bacteria</taxon>
        <taxon>Pseudomonadati</taxon>
        <taxon>Planctomycetota</taxon>
        <taxon>Planctomycetia</taxon>
        <taxon>Planctomycetales</taxon>
        <taxon>Planctomycetaceae</taxon>
        <taxon>Symmachiella</taxon>
    </lineage>
</organism>
<evidence type="ECO:0000313" key="3">
    <source>
        <dbReference type="Proteomes" id="UP000319383"/>
    </source>
</evidence>
<dbReference type="EMBL" id="CP036276">
    <property type="protein sequence ID" value="QDU46361.1"/>
    <property type="molecule type" value="Genomic_DNA"/>
</dbReference>
<name>A0A517ZV81_9PLAN</name>
<keyword evidence="3" id="KW-1185">Reference proteome</keyword>
<evidence type="ECO:0000256" key="1">
    <source>
        <dbReference type="SAM" id="MobiDB-lite"/>
    </source>
</evidence>
<feature type="region of interest" description="Disordered" evidence="1">
    <location>
        <begin position="18"/>
        <end position="39"/>
    </location>
</feature>
<feature type="compositionally biased region" description="Basic and acidic residues" evidence="1">
    <location>
        <begin position="23"/>
        <end position="39"/>
    </location>
</feature>
<dbReference type="Proteomes" id="UP000319383">
    <property type="component" value="Chromosome"/>
</dbReference>
<accession>A0A517ZV81</accession>
<gene>
    <name evidence="2" type="ORF">Mal52_48800</name>
</gene>